<dbReference type="InterPro" id="IPR041027">
    <property type="entry name" value="FtsK_alpha"/>
</dbReference>
<dbReference type="SMART" id="SM00843">
    <property type="entry name" value="Ftsk_gamma"/>
    <property type="match status" value="1"/>
</dbReference>
<dbReference type="SUPFAM" id="SSF52540">
    <property type="entry name" value="P-loop containing nucleoside triphosphate hydrolases"/>
    <property type="match status" value="1"/>
</dbReference>
<feature type="transmembrane region" description="Helical" evidence="6">
    <location>
        <begin position="119"/>
        <end position="137"/>
    </location>
</feature>
<feature type="transmembrane region" description="Helical" evidence="6">
    <location>
        <begin position="89"/>
        <end position="107"/>
    </location>
</feature>
<dbReference type="Pfam" id="PF17854">
    <property type="entry name" value="FtsK_alpha"/>
    <property type="match status" value="1"/>
</dbReference>
<dbReference type="InterPro" id="IPR036388">
    <property type="entry name" value="WH-like_DNA-bd_sf"/>
</dbReference>
<dbReference type="CDD" id="cd01127">
    <property type="entry name" value="TrwB_TraG_TraD_VirD4"/>
    <property type="match status" value="1"/>
</dbReference>
<proteinExistence type="inferred from homology"/>
<keyword evidence="6" id="KW-0472">Membrane</keyword>
<keyword evidence="4" id="KW-0238">DNA-binding</keyword>
<evidence type="ECO:0000256" key="3">
    <source>
        <dbReference type="ARBA" id="ARBA00022840"/>
    </source>
</evidence>
<keyword evidence="6" id="KW-0812">Transmembrane</keyword>
<evidence type="ECO:0000259" key="7">
    <source>
        <dbReference type="PROSITE" id="PS50901"/>
    </source>
</evidence>
<comment type="similarity">
    <text evidence="1">Belongs to the FtsK/SpoIIIE/SftA family.</text>
</comment>
<evidence type="ECO:0000256" key="6">
    <source>
        <dbReference type="SAM" id="Phobius"/>
    </source>
</evidence>
<sequence>MAKKKTSKKSKKIVINKYKIALILLAICVLFFFTVFMASDGTPLYRVIEFPTHLIIGKYGSFLFFSFTTIMAFYILYDESILKKKIFKKLLLLFIISCAIISFPILESSGSGSLDPYNLGGWTGYIALMIISFLLGHQKEPTQYFTLLIFLGVFIRLLFTLKIKFSAPQIQFDIGDGRNTKKNEIKGKIKEKKSNFLSKKENISKASDIVNDIPKKENKAKLIFKSFFEKKSKDNNENNDINNENDNNIIENKKENIINKNLKQNNNIQETKQNNTQEVKQQKLSFPEDKPSFDINILDDEQDQSQYELDDNYLSEKANSIINKLDEFMIPVSFEGYNIGPTVIQIKIKPEAGIKISRIENLKKDLALGLKTKSLRILAPIPGTEFIGIEIPNPKPQIVALSQILGSKELGNNMSNHLTNLSLGKGIDGNIVIKPLEKMPHLLVAGATGSGKSVGVNDFILSLLFQNSPSELKFIMVDPKQVELGMYEGIPYLLSPIITEPEKAVKILKRAVEFMNSRYQKLKKTKVRNIDQYNQKVPKEEKMYRLVIIIDELADLMMSSNKKDTENYIARIAQMARAVGIHLIVATQRPSVNVITGVIKANIPTRIAFGVVSVVDSRTILDSKGAEDLVGKGDMLYMDTTTKFPMRIQAPFVDTDETENVVSSIKEKYMQGLKEEDIYHPEIINILESKPEYAGGGNGSDGGDDELIEQAIQIITETRKASATMLQRKLGIGFARAARLMDILEERGIVGPVDGAKPREIYV</sequence>
<keyword evidence="3 5" id="KW-0067">ATP-binding</keyword>
<feature type="domain" description="FtsK" evidence="7">
    <location>
        <begin position="428"/>
        <end position="618"/>
    </location>
</feature>
<dbReference type="InterPro" id="IPR018541">
    <property type="entry name" value="Ftsk_gamma"/>
</dbReference>
<keyword evidence="9" id="KW-1185">Reference proteome</keyword>
<comment type="caution">
    <text evidence="8">The sequence shown here is derived from an EMBL/GenBank/DDBJ whole genome shotgun (WGS) entry which is preliminary data.</text>
</comment>
<dbReference type="Pfam" id="PF09397">
    <property type="entry name" value="FtsK_gamma"/>
    <property type="match status" value="1"/>
</dbReference>
<evidence type="ECO:0000256" key="4">
    <source>
        <dbReference type="ARBA" id="ARBA00023125"/>
    </source>
</evidence>
<dbReference type="InterPro" id="IPR036390">
    <property type="entry name" value="WH_DNA-bd_sf"/>
</dbReference>
<protein>
    <submittedName>
        <fullName evidence="8">DNA segregation ATPase FtsK/SpoIIIE</fullName>
    </submittedName>
</protein>
<evidence type="ECO:0000256" key="5">
    <source>
        <dbReference type="PROSITE-ProRule" id="PRU00289"/>
    </source>
</evidence>
<evidence type="ECO:0000313" key="8">
    <source>
        <dbReference type="EMBL" id="MBS8122049.1"/>
    </source>
</evidence>
<dbReference type="Proteomes" id="UP000680365">
    <property type="component" value="Unassembled WGS sequence"/>
</dbReference>
<evidence type="ECO:0000313" key="9">
    <source>
        <dbReference type="Proteomes" id="UP000680365"/>
    </source>
</evidence>
<dbReference type="InterPro" id="IPR002543">
    <property type="entry name" value="FtsK_dom"/>
</dbReference>
<dbReference type="SUPFAM" id="SSF46785">
    <property type="entry name" value="Winged helix' DNA-binding domain"/>
    <property type="match status" value="1"/>
</dbReference>
<dbReference type="Pfam" id="PF01580">
    <property type="entry name" value="FtsK_SpoIIIE"/>
    <property type="match status" value="1"/>
</dbReference>
<accession>A0ABS5QM63</accession>
<dbReference type="Gene3D" id="1.10.10.10">
    <property type="entry name" value="Winged helix-like DNA-binding domain superfamily/Winged helix DNA-binding domain"/>
    <property type="match status" value="1"/>
</dbReference>
<evidence type="ECO:0000256" key="2">
    <source>
        <dbReference type="ARBA" id="ARBA00022741"/>
    </source>
</evidence>
<dbReference type="PANTHER" id="PTHR22683">
    <property type="entry name" value="SPORULATION PROTEIN RELATED"/>
    <property type="match status" value="1"/>
</dbReference>
<gene>
    <name evidence="8" type="ORF">VAMP_84n121</name>
</gene>
<reference evidence="8 9" key="1">
    <citation type="journal article" date="2021" name="Nat. Commun.">
        <title>Reductive evolution and unique predatory mode in the CPR bacterium Vampirococcus lugosii.</title>
        <authorList>
            <person name="Moreira D."/>
            <person name="Zivanovic Y."/>
            <person name="Lopez-Archilla A.I."/>
            <person name="Iniesto M."/>
            <person name="Lopez-Garcia P."/>
        </authorList>
    </citation>
    <scope>NUCLEOTIDE SEQUENCE [LARGE SCALE GENOMIC DNA]</scope>
    <source>
        <strain evidence="8">Chiprana</strain>
    </source>
</reference>
<dbReference type="Gene3D" id="3.40.50.300">
    <property type="entry name" value="P-loop containing nucleotide triphosphate hydrolases"/>
    <property type="match status" value="1"/>
</dbReference>
<dbReference type="InterPro" id="IPR027417">
    <property type="entry name" value="P-loop_NTPase"/>
</dbReference>
<feature type="transmembrane region" description="Helical" evidence="6">
    <location>
        <begin position="144"/>
        <end position="161"/>
    </location>
</feature>
<dbReference type="PROSITE" id="PS50901">
    <property type="entry name" value="FTSK"/>
    <property type="match status" value="1"/>
</dbReference>
<keyword evidence="6" id="KW-1133">Transmembrane helix</keyword>
<keyword evidence="2 5" id="KW-0547">Nucleotide-binding</keyword>
<dbReference type="RefSeq" id="WP_213349173.1">
    <property type="nucleotide sequence ID" value="NZ_JAEDAM010000035.1"/>
</dbReference>
<dbReference type="EMBL" id="JAEDAM010000035">
    <property type="protein sequence ID" value="MBS8122049.1"/>
    <property type="molecule type" value="Genomic_DNA"/>
</dbReference>
<dbReference type="Gene3D" id="3.30.980.40">
    <property type="match status" value="1"/>
</dbReference>
<dbReference type="InterPro" id="IPR050206">
    <property type="entry name" value="FtsK/SpoIIIE/SftA"/>
</dbReference>
<organism evidence="8 9">
    <name type="scientific">Candidatus Vampirococcus lugosii</name>
    <dbReference type="NCBI Taxonomy" id="2789015"/>
    <lineage>
        <taxon>Bacteria</taxon>
        <taxon>Candidatus Absconditibacteriota</taxon>
        <taxon>Vampirococcus</taxon>
    </lineage>
</organism>
<name>A0ABS5QM63_9BACT</name>
<evidence type="ECO:0000256" key="1">
    <source>
        <dbReference type="ARBA" id="ARBA00006474"/>
    </source>
</evidence>
<feature type="binding site" evidence="5">
    <location>
        <begin position="446"/>
        <end position="453"/>
    </location>
    <ligand>
        <name>ATP</name>
        <dbReference type="ChEBI" id="CHEBI:30616"/>
    </ligand>
</feature>
<feature type="transmembrane region" description="Helical" evidence="6">
    <location>
        <begin position="59"/>
        <end position="77"/>
    </location>
</feature>
<dbReference type="PANTHER" id="PTHR22683:SF41">
    <property type="entry name" value="DNA TRANSLOCASE FTSK"/>
    <property type="match status" value="1"/>
</dbReference>
<feature type="transmembrane region" description="Helical" evidence="6">
    <location>
        <begin position="20"/>
        <end position="39"/>
    </location>
</feature>